<dbReference type="SUPFAM" id="SSF56281">
    <property type="entry name" value="Metallo-hydrolase/oxidoreductase"/>
    <property type="match status" value="1"/>
</dbReference>
<dbReference type="Proteomes" id="UP000294545">
    <property type="component" value="Unassembled WGS sequence"/>
</dbReference>
<dbReference type="InterPro" id="IPR001279">
    <property type="entry name" value="Metallo-B-lactamas"/>
</dbReference>
<dbReference type="SMART" id="SM00849">
    <property type="entry name" value="Lactamase_B"/>
    <property type="match status" value="1"/>
</dbReference>
<dbReference type="Pfam" id="PF03772">
    <property type="entry name" value="Competence"/>
    <property type="match status" value="1"/>
</dbReference>
<reference evidence="8 9" key="1">
    <citation type="submission" date="2019-03" db="EMBL/GenBank/DDBJ databases">
        <title>Genomic Encyclopedia of Type Strains, Phase IV (KMG-IV): sequencing the most valuable type-strain genomes for metagenomic binning, comparative biology and taxonomic classification.</title>
        <authorList>
            <person name="Goeker M."/>
        </authorList>
    </citation>
    <scope>NUCLEOTIDE SEQUENCE [LARGE SCALE GENOMIC DNA]</scope>
    <source>
        <strain evidence="8 9">DSM 24176</strain>
    </source>
</reference>
<keyword evidence="4 6" id="KW-1133">Transmembrane helix</keyword>
<sequence>MKRPMVIFFVLYLIGLLLASINQYKAILFIAFSIIIMATGYFYKTYLKVWILCLPFICFFAFFWMNNTVINMEQNHIYTFENRVNATIVGEVKSYNVSNNRSVIIIESNRIEINGEQHYDPLSIRVTVNERVKVTLKDQIHAKGTLYALELPRNDGAWNEKLYYNIRNIDYRFFANTIHIEEKNKSMKQFLVDFREVLKSNYQKILPAEEAGIIIAMTLGDRTLLDEDIRTLFQQSGMIHILAISGLHITLLGVFIFSLLKKLNVSIYYAAASTIVLLMLYLLLTGSSISTQRAVFMMGVLLTAFIIGRTYDILSALAFAGFFLLIKNPLYLFDVGFQLSFVAIMGITLLTPHIEGFFRKKNKFITLTSASIAAYISTTPIIAYYYFEIPMYSIVTNILIIPLLTILVPLALFSGLVSIFSLTIGRLSIGLVYFILQFYQIISEWITNLPFNTYLTGRPHWGWIVLFYAIIGLMIYFKNNKTIQRYVAIGTVFLVILFKIMEPNYLEVHFIDVGQGDSIFIKTSNNKHIIVDGGGSIFEEIGTRRLLPFLKYNKIKRIDYMFLTHSDLDHIQGLIEIIDEIQVNYLVVPKTDFRNPLFDELLDKAKTNDVKVIEILKDDMFIIGNTQIRCLFPKEDTMVRGNNDYSLVLSLDYKEVKVLLTGDIEKEQEKVLVDYVDQHQILKVPHHGSKTSSTDDFLQAIQPRVAIISSGVYNTYGHPHQEVIDRYHSYDTIIYNTADDGAIKMVTDGKTLRISTKLPRKE</sequence>
<evidence type="ECO:0000313" key="9">
    <source>
        <dbReference type="Proteomes" id="UP000294545"/>
    </source>
</evidence>
<evidence type="ECO:0000256" key="2">
    <source>
        <dbReference type="ARBA" id="ARBA00022475"/>
    </source>
</evidence>
<feature type="transmembrane region" description="Helical" evidence="6">
    <location>
        <begin position="460"/>
        <end position="477"/>
    </location>
</feature>
<protein>
    <submittedName>
        <fullName evidence="8">Competence protein ComEC</fullName>
    </submittedName>
</protein>
<evidence type="ECO:0000256" key="3">
    <source>
        <dbReference type="ARBA" id="ARBA00022692"/>
    </source>
</evidence>
<evidence type="ECO:0000256" key="5">
    <source>
        <dbReference type="ARBA" id="ARBA00023136"/>
    </source>
</evidence>
<dbReference type="InterPro" id="IPR004797">
    <property type="entry name" value="Competence_ComEC/Rec2"/>
</dbReference>
<dbReference type="OrthoDB" id="9761531at2"/>
<evidence type="ECO:0000256" key="4">
    <source>
        <dbReference type="ARBA" id="ARBA00022989"/>
    </source>
</evidence>
<organism evidence="8 9">
    <name type="scientific">Natranaerovirga hydrolytica</name>
    <dbReference type="NCBI Taxonomy" id="680378"/>
    <lineage>
        <taxon>Bacteria</taxon>
        <taxon>Bacillati</taxon>
        <taxon>Bacillota</taxon>
        <taxon>Clostridia</taxon>
        <taxon>Lachnospirales</taxon>
        <taxon>Natranaerovirgaceae</taxon>
        <taxon>Natranaerovirga</taxon>
    </lineage>
</organism>
<proteinExistence type="predicted"/>
<dbReference type="CDD" id="cd07731">
    <property type="entry name" value="ComA-like_MBL-fold"/>
    <property type="match status" value="1"/>
</dbReference>
<dbReference type="InterPro" id="IPR036866">
    <property type="entry name" value="RibonucZ/Hydroxyglut_hydro"/>
</dbReference>
<feature type="transmembrane region" description="Helical" evidence="6">
    <location>
        <begin position="419"/>
        <end position="440"/>
    </location>
</feature>
<dbReference type="InterPro" id="IPR004477">
    <property type="entry name" value="ComEC_N"/>
</dbReference>
<dbReference type="AlphaFoldDB" id="A0A4R1MYM6"/>
<accession>A0A4R1MYM6</accession>
<dbReference type="Pfam" id="PF13567">
    <property type="entry name" value="DUF4131"/>
    <property type="match status" value="1"/>
</dbReference>
<dbReference type="InterPro" id="IPR052159">
    <property type="entry name" value="Competence_DNA_uptake"/>
</dbReference>
<comment type="subcellular location">
    <subcellularLocation>
        <location evidence="1">Cell membrane</location>
        <topology evidence="1">Multi-pass membrane protein</topology>
    </subcellularLocation>
</comment>
<feature type="transmembrane region" description="Helical" evidence="6">
    <location>
        <begin position="392"/>
        <end position="412"/>
    </location>
</feature>
<dbReference type="Pfam" id="PF00753">
    <property type="entry name" value="Lactamase_B"/>
    <property type="match status" value="1"/>
</dbReference>
<dbReference type="GO" id="GO:0005886">
    <property type="term" value="C:plasma membrane"/>
    <property type="evidence" value="ECO:0007669"/>
    <property type="project" value="UniProtKB-SubCell"/>
</dbReference>
<feature type="transmembrane region" description="Helical" evidence="6">
    <location>
        <begin position="239"/>
        <end position="260"/>
    </location>
</feature>
<feature type="transmembrane region" description="Helical" evidence="6">
    <location>
        <begin position="484"/>
        <end position="501"/>
    </location>
</feature>
<feature type="transmembrane region" description="Helical" evidence="6">
    <location>
        <begin position="26"/>
        <end position="43"/>
    </location>
</feature>
<dbReference type="GO" id="GO:0030420">
    <property type="term" value="P:establishment of competence for transformation"/>
    <property type="evidence" value="ECO:0007669"/>
    <property type="project" value="InterPro"/>
</dbReference>
<dbReference type="InterPro" id="IPR025405">
    <property type="entry name" value="DUF4131"/>
</dbReference>
<keyword evidence="2" id="KW-1003">Cell membrane</keyword>
<dbReference type="EMBL" id="SMGQ01000011">
    <property type="protein sequence ID" value="TCK98408.1"/>
    <property type="molecule type" value="Genomic_DNA"/>
</dbReference>
<feature type="transmembrane region" description="Helical" evidence="6">
    <location>
        <begin position="266"/>
        <end position="284"/>
    </location>
</feature>
<dbReference type="NCBIfam" id="TIGR00361">
    <property type="entry name" value="ComEC_Rec2"/>
    <property type="match status" value="1"/>
</dbReference>
<evidence type="ECO:0000259" key="7">
    <source>
        <dbReference type="SMART" id="SM00849"/>
    </source>
</evidence>
<feature type="domain" description="Metallo-beta-lactamase" evidence="7">
    <location>
        <begin position="515"/>
        <end position="712"/>
    </location>
</feature>
<feature type="transmembrane region" description="Helical" evidence="6">
    <location>
        <begin position="364"/>
        <end position="386"/>
    </location>
</feature>
<evidence type="ECO:0000256" key="1">
    <source>
        <dbReference type="ARBA" id="ARBA00004651"/>
    </source>
</evidence>
<gene>
    <name evidence="8" type="ORF">EDC19_0828</name>
</gene>
<keyword evidence="5 6" id="KW-0472">Membrane</keyword>
<feature type="transmembrane region" description="Helical" evidence="6">
    <location>
        <begin position="296"/>
        <end position="324"/>
    </location>
</feature>
<feature type="transmembrane region" description="Helical" evidence="6">
    <location>
        <begin position="6"/>
        <end position="21"/>
    </location>
</feature>
<keyword evidence="9" id="KW-1185">Reference proteome</keyword>
<keyword evidence="3 6" id="KW-0812">Transmembrane</keyword>
<evidence type="ECO:0000256" key="6">
    <source>
        <dbReference type="SAM" id="Phobius"/>
    </source>
</evidence>
<dbReference type="NCBIfam" id="TIGR00360">
    <property type="entry name" value="ComEC_N-term"/>
    <property type="match status" value="1"/>
</dbReference>
<dbReference type="InterPro" id="IPR035681">
    <property type="entry name" value="ComA-like_MBL"/>
</dbReference>
<dbReference type="PANTHER" id="PTHR30619:SF1">
    <property type="entry name" value="RECOMBINATION PROTEIN 2"/>
    <property type="match status" value="1"/>
</dbReference>
<feature type="transmembrane region" description="Helical" evidence="6">
    <location>
        <begin position="49"/>
        <end position="65"/>
    </location>
</feature>
<evidence type="ECO:0000313" key="8">
    <source>
        <dbReference type="EMBL" id="TCK98408.1"/>
    </source>
</evidence>
<feature type="transmembrane region" description="Helical" evidence="6">
    <location>
        <begin position="330"/>
        <end position="352"/>
    </location>
</feature>
<name>A0A4R1MYM6_9FIRM</name>
<dbReference type="PANTHER" id="PTHR30619">
    <property type="entry name" value="DNA INTERNALIZATION/COMPETENCE PROTEIN COMEC/REC2"/>
    <property type="match status" value="1"/>
</dbReference>
<dbReference type="RefSeq" id="WP_132280924.1">
    <property type="nucleotide sequence ID" value="NZ_SMGQ01000011.1"/>
</dbReference>
<comment type="caution">
    <text evidence="8">The sequence shown here is derived from an EMBL/GenBank/DDBJ whole genome shotgun (WGS) entry which is preliminary data.</text>
</comment>
<dbReference type="Gene3D" id="3.60.15.10">
    <property type="entry name" value="Ribonuclease Z/Hydroxyacylglutathione hydrolase-like"/>
    <property type="match status" value="1"/>
</dbReference>